<evidence type="ECO:0000259" key="2">
    <source>
        <dbReference type="Pfam" id="PF00501"/>
    </source>
</evidence>
<dbReference type="GeneID" id="93081882"/>
<reference evidence="3 4" key="1">
    <citation type="journal article" date="2007" name="Nat. Biotechnol.">
        <title>Comparative analysis of the complete genome sequence of the plant growth-promoting bacterium Bacillus amyloliquefaciens FZB42.</title>
        <authorList>
            <person name="Chen X.H."/>
            <person name="Koumoutsi A."/>
            <person name="Scholz R."/>
            <person name="Eisenreich A."/>
            <person name="Schneider K."/>
            <person name="Heinemeyer I."/>
            <person name="Morgenstern B."/>
            <person name="Voss B."/>
            <person name="Hess W.R."/>
            <person name="Reva O."/>
            <person name="Junge H."/>
            <person name="Voigt B."/>
            <person name="Jungblut P.R."/>
            <person name="Vater J."/>
            <person name="Sussmuth R."/>
            <person name="Liesegang H."/>
            <person name="Strittmatter A."/>
            <person name="Gottschalk G."/>
            <person name="Borriss R."/>
        </authorList>
    </citation>
    <scope>NUCLEOTIDE SEQUENCE [LARGE SCALE GENOMIC DNA]</scope>
    <source>
        <strain evidence="4">DSM 23117 / BGSC 10A6 / LMG 26770 / FZB42</strain>
    </source>
</reference>
<evidence type="ECO:0000256" key="1">
    <source>
        <dbReference type="ARBA" id="ARBA00006432"/>
    </source>
</evidence>
<dbReference type="InterPro" id="IPR045851">
    <property type="entry name" value="AMP-bd_C_sf"/>
</dbReference>
<dbReference type="SUPFAM" id="SSF56801">
    <property type="entry name" value="Acetyl-CoA synthetase-like"/>
    <property type="match status" value="1"/>
</dbReference>
<proteinExistence type="inferred from homology"/>
<dbReference type="InterPro" id="IPR020845">
    <property type="entry name" value="AMP-binding_CS"/>
</dbReference>
<dbReference type="Proteomes" id="UP000001120">
    <property type="component" value="Chromosome"/>
</dbReference>
<dbReference type="PROSITE" id="PS00455">
    <property type="entry name" value="AMP_BINDING"/>
    <property type="match status" value="1"/>
</dbReference>
<dbReference type="GO" id="GO:0006633">
    <property type="term" value="P:fatty acid biosynthetic process"/>
    <property type="evidence" value="ECO:0007669"/>
    <property type="project" value="TreeGrafter"/>
</dbReference>
<dbReference type="PANTHER" id="PTHR22754">
    <property type="entry name" value="DISCO-INTERACTING PROTEIN 2 DIP2 -RELATED"/>
    <property type="match status" value="1"/>
</dbReference>
<comment type="similarity">
    <text evidence="1">Belongs to the ATP-dependent AMP-binding enzyme family.</text>
</comment>
<dbReference type="RefSeq" id="WP_012118247.1">
    <property type="nucleotide sequence ID" value="NC_009725.2"/>
</dbReference>
<feature type="domain" description="AMP-dependent synthetase/ligase" evidence="2">
    <location>
        <begin position="24"/>
        <end position="405"/>
    </location>
</feature>
<dbReference type="Pfam" id="PF00501">
    <property type="entry name" value="AMP-binding"/>
    <property type="match status" value="1"/>
</dbReference>
<dbReference type="AlphaFoldDB" id="A7Z7X4"/>
<dbReference type="Gene3D" id="3.40.50.12780">
    <property type="entry name" value="N-terminal domain of ligase-like"/>
    <property type="match status" value="1"/>
</dbReference>
<dbReference type="InterPro" id="IPR042099">
    <property type="entry name" value="ANL_N_sf"/>
</dbReference>
<sequence>MYKTVYDFIVDAENRDDKGITFINGSDNEVYISYAQLFEKSRKVLGVLQKKGLRKKDELIIQIEDNEQFIKVFWACILGGIIPIPLSVGYNEEHKQKILRIWSILNNPYCISDQRTLHSLEKVADAETYSSIVKQSIYLDEIKNSNEVGELISPKPEEIAFIQFSSGTTGDPKGVILTHKNLITNISALNEAWETSKSDSSLSWMPLTHDMGLIAIHLASTYKKIQQYIIPTSVFIRRPTLWLLKTHQHRVTQLYSPNFGYKFLLDNYKKNQIYNWDLTCVRLLANGAEPISTSLCQRFLEEMKQFGLKYETLNTVYGLAEATVAVSVPKLGNSFVPVTLNREALEVGQKIQKTVEEKKGITFVEVGPAVRHCSFRICDSNNYVLDDDFIGHVQIKGENVTSGYYNNESATKDAITADGWLNTGDLGFIHNNSLVITGRTKDIIIKNGQNYYSHDIERVAENVKDIELGNVVACGVPNETKAEEDLVIFVKCKQSYDITTAEKELKRELTKQLGLNVHQVIPVRKIFKTTSGKVQRSKMKDFYKELILS</sequence>
<evidence type="ECO:0000313" key="3">
    <source>
        <dbReference type="EMBL" id="ABS75100.1"/>
    </source>
</evidence>
<name>A7Z7X4_BACVZ</name>
<keyword evidence="4" id="KW-1185">Reference proteome</keyword>
<dbReference type="HOGENOM" id="CLU_000022_23_7_9"/>
<dbReference type="PANTHER" id="PTHR22754:SF32">
    <property type="entry name" value="DISCO-INTERACTING PROTEIN 2"/>
    <property type="match status" value="1"/>
</dbReference>
<protein>
    <submittedName>
        <fullName evidence="3">AMP-binding protein</fullName>
    </submittedName>
</protein>
<accession>A7Z7X4</accession>
<gene>
    <name evidence="3" type="ordered locus">RBAM_027420</name>
</gene>
<dbReference type="GO" id="GO:0005886">
    <property type="term" value="C:plasma membrane"/>
    <property type="evidence" value="ECO:0007669"/>
    <property type="project" value="TreeGrafter"/>
</dbReference>
<dbReference type="GO" id="GO:0070566">
    <property type="term" value="F:adenylyltransferase activity"/>
    <property type="evidence" value="ECO:0007669"/>
    <property type="project" value="TreeGrafter"/>
</dbReference>
<dbReference type="KEGG" id="bay:RBAM_027420"/>
<dbReference type="InterPro" id="IPR000873">
    <property type="entry name" value="AMP-dep_synth/lig_dom"/>
</dbReference>
<dbReference type="EMBL" id="CP000560">
    <property type="protein sequence ID" value="ABS75100.1"/>
    <property type="molecule type" value="Genomic_DNA"/>
</dbReference>
<dbReference type="Gene3D" id="3.30.300.30">
    <property type="match status" value="1"/>
</dbReference>
<evidence type="ECO:0000313" key="4">
    <source>
        <dbReference type="Proteomes" id="UP000001120"/>
    </source>
</evidence>
<organism evidence="3 4">
    <name type="scientific">Bacillus velezensis (strain DSM 23117 / BGSC 10A6 / LMG 26770 / FZB42)</name>
    <name type="common">Bacillus amyloliquefaciens subsp. plantarum</name>
    <dbReference type="NCBI Taxonomy" id="326423"/>
    <lineage>
        <taxon>Bacteria</taxon>
        <taxon>Bacillati</taxon>
        <taxon>Bacillota</taxon>
        <taxon>Bacilli</taxon>
        <taxon>Bacillales</taxon>
        <taxon>Bacillaceae</taxon>
        <taxon>Bacillus</taxon>
        <taxon>Bacillus amyloliquefaciens group</taxon>
    </lineage>
</organism>